<sequence>MQGKRGWLSENFIHAFVYEISTINAGIVRGSNILKKNA</sequence>
<gene>
    <name evidence="1" type="ordered locus">PYCH_11000</name>
</gene>
<dbReference type="HOGENOM" id="CLU_3323145_0_0_2"/>
<protein>
    <submittedName>
        <fullName evidence="1">Uncharacterized protein</fullName>
    </submittedName>
</protein>
<proteinExistence type="predicted"/>
<dbReference type="KEGG" id="pya:PYCH_11000"/>
<dbReference type="EMBL" id="CP002779">
    <property type="protein sequence ID" value="AEH24781.1"/>
    <property type="molecule type" value="Genomic_DNA"/>
</dbReference>
<reference evidence="1 2" key="1">
    <citation type="journal article" date="2011" name="J. Bacteriol.">
        <title>Complete genome sequence of the obligate piezophilic hyperthermophilic archaeon Pyrococcus yayanosii CH1.</title>
        <authorList>
            <person name="Jun X."/>
            <person name="Lupeng L."/>
            <person name="Minjuan X."/>
            <person name="Oger P."/>
            <person name="Fengping W."/>
            <person name="Jebbar M."/>
            <person name="Xiang X."/>
        </authorList>
    </citation>
    <scope>NUCLEOTIDE SEQUENCE [LARGE SCALE GENOMIC DNA]</scope>
    <source>
        <strain evidence="2">CH1 / JCM 16557</strain>
    </source>
</reference>
<accession>F8AEU8</accession>
<organism evidence="1 2">
    <name type="scientific">Pyrococcus yayanosii (strain CH1 / JCM 16557)</name>
    <dbReference type="NCBI Taxonomy" id="529709"/>
    <lineage>
        <taxon>Archaea</taxon>
        <taxon>Methanobacteriati</taxon>
        <taxon>Methanobacteriota</taxon>
        <taxon>Thermococci</taxon>
        <taxon>Thermococcales</taxon>
        <taxon>Thermococcaceae</taxon>
        <taxon>Pyrococcus</taxon>
    </lineage>
</organism>
<dbReference type="STRING" id="529709.PYCH_11000"/>
<name>F8AEU8_PYRYC</name>
<dbReference type="Proteomes" id="UP000008386">
    <property type="component" value="Chromosome"/>
</dbReference>
<dbReference type="AlphaFoldDB" id="F8AEU8"/>
<keyword evidence="2" id="KW-1185">Reference proteome</keyword>
<evidence type="ECO:0000313" key="1">
    <source>
        <dbReference type="EMBL" id="AEH24781.1"/>
    </source>
</evidence>
<evidence type="ECO:0000313" key="2">
    <source>
        <dbReference type="Proteomes" id="UP000008386"/>
    </source>
</evidence>